<dbReference type="RefSeq" id="WP_181751088.1">
    <property type="nucleotide sequence ID" value="NZ_JACEIQ010000004.1"/>
</dbReference>
<comment type="caution">
    <text evidence="2">The sequence shown here is derived from an EMBL/GenBank/DDBJ whole genome shotgun (WGS) entry which is preliminary data.</text>
</comment>
<proteinExistence type="predicted"/>
<keyword evidence="1" id="KW-0472">Membrane</keyword>
<reference evidence="2 3" key="1">
    <citation type="submission" date="2020-07" db="EMBL/GenBank/DDBJ databases">
        <authorList>
            <person name="Feng H."/>
        </authorList>
    </citation>
    <scope>NUCLEOTIDE SEQUENCE [LARGE SCALE GENOMIC DNA]</scope>
    <source>
        <strain evidence="3">s-10</strain>
    </source>
</reference>
<organism evidence="2 3">
    <name type="scientific">Paenactinomyces guangxiensis</name>
    <dbReference type="NCBI Taxonomy" id="1490290"/>
    <lineage>
        <taxon>Bacteria</taxon>
        <taxon>Bacillati</taxon>
        <taxon>Bacillota</taxon>
        <taxon>Bacilli</taxon>
        <taxon>Bacillales</taxon>
        <taxon>Thermoactinomycetaceae</taxon>
        <taxon>Paenactinomyces</taxon>
    </lineage>
</organism>
<dbReference type="Proteomes" id="UP000535491">
    <property type="component" value="Unassembled WGS sequence"/>
</dbReference>
<protein>
    <submittedName>
        <fullName evidence="2">Uncharacterized protein</fullName>
    </submittedName>
</protein>
<feature type="transmembrane region" description="Helical" evidence="1">
    <location>
        <begin position="84"/>
        <end position="104"/>
    </location>
</feature>
<keyword evidence="3" id="KW-1185">Reference proteome</keyword>
<dbReference type="EMBL" id="JACEIQ010000004">
    <property type="protein sequence ID" value="MBA4493844.1"/>
    <property type="molecule type" value="Genomic_DNA"/>
</dbReference>
<sequence>MTYIILIFLTYFLMVLNGRLLGIPGFLYYSSVRPVLRLYFHEKLARVEEIYYWEMADTIGRMAQLSIIPAYLVAIDLLRLKALWVELAVFFVLNYLWWVIYAAWKVKHFIPQTPALRPRTSRLHRSSL</sequence>
<feature type="transmembrane region" description="Helical" evidence="1">
    <location>
        <begin position="6"/>
        <end position="29"/>
    </location>
</feature>
<evidence type="ECO:0000256" key="1">
    <source>
        <dbReference type="SAM" id="Phobius"/>
    </source>
</evidence>
<gene>
    <name evidence="2" type="ORF">H1191_05935</name>
</gene>
<evidence type="ECO:0000313" key="3">
    <source>
        <dbReference type="Proteomes" id="UP000535491"/>
    </source>
</evidence>
<evidence type="ECO:0000313" key="2">
    <source>
        <dbReference type="EMBL" id="MBA4493844.1"/>
    </source>
</evidence>
<dbReference type="AlphaFoldDB" id="A0A7W1WQ30"/>
<keyword evidence="1" id="KW-0812">Transmembrane</keyword>
<name>A0A7W1WQ30_9BACL</name>
<accession>A0A7W1WQ30</accession>
<keyword evidence="1" id="KW-1133">Transmembrane helix</keyword>